<sequence>MLERKPLLLLWSGIQLSLLLLLNQAFALWVSAVFAVLMLYRLLTVFKARRAVSLGLVNILAGVIALAFFLQIKQSGVLHFMLQILLLAATARLLALQHLYEARQLVWVHYFLIASCFILHQDMFVAVIVLSVLFANLYSHYRLFSVATAKINWLQTGRAALIILPLWLGMFLLFPRLPPFWQIPNTKAATTGLSDSLDPGSIEQLVQDDSPAFRVEFTSALPAREQLYWRARLYEDFDGRSWQVNTSRQYQRGNQITASNELSVSANLTDYSIIAEASHQRGLFALATPVSSSDNVFIAPGGMLSSHKPVSQRVSYQVSSVLAPVVATSAEEQLNLRLAPGNPQTKAFATRLKQQYPDTDKLVQALASYYSQQPFFYSLTPPRLGSNSIDAFLFDSRTGFCSHYASATAVILRQAGIAARVVGGYQGGIWYPEQGYLAVRQREAHAWVEYLHQGAWHRFDPTAFVAPERILNNLDSMLPEQERALLNSGWRQFKLLQTLRQQFMHLDYYWSVWVLGFNDNEQRELWRSIRRHLHLLGYTLLLISVIAVAALALYLARARHDKTLPAAAKLLYQHLAPLLSTKQPQQPVSVFLQGCMAKYPQYSPLLSDIKSLYDKALYQNDASALAQLKVELKQHRRQLRRLHRAIKNA</sequence>
<keyword evidence="2" id="KW-0472">Membrane</keyword>
<keyword evidence="2" id="KW-1133">Transmembrane helix</keyword>
<evidence type="ECO:0000256" key="2">
    <source>
        <dbReference type="SAM" id="Phobius"/>
    </source>
</evidence>
<dbReference type="InterPro" id="IPR002931">
    <property type="entry name" value="Transglutaminase-like"/>
</dbReference>
<reference evidence="5" key="1">
    <citation type="journal article" date="2019" name="Int. J. Syst. Evol. Microbiol.">
        <title>The Global Catalogue of Microorganisms (GCM) 10K type strain sequencing project: providing services to taxonomists for standard genome sequencing and annotation.</title>
        <authorList>
            <consortium name="The Broad Institute Genomics Platform"/>
            <consortium name="The Broad Institute Genome Sequencing Center for Infectious Disease"/>
            <person name="Wu L."/>
            <person name="Ma J."/>
        </authorList>
    </citation>
    <scope>NUCLEOTIDE SEQUENCE [LARGE SCALE GENOMIC DNA]</scope>
    <source>
        <strain evidence="5">JCM 14331</strain>
    </source>
</reference>
<dbReference type="PANTHER" id="PTHR42736">
    <property type="entry name" value="PROTEIN-GLUTAMINE GAMMA-GLUTAMYLTRANSFERASE"/>
    <property type="match status" value="1"/>
</dbReference>
<feature type="transmembrane region" description="Helical" evidence="2">
    <location>
        <begin position="159"/>
        <end position="177"/>
    </location>
</feature>
<feature type="transmembrane region" description="Helical" evidence="2">
    <location>
        <begin position="535"/>
        <end position="556"/>
    </location>
</feature>
<proteinExistence type="predicted"/>
<protein>
    <recommendedName>
        <fullName evidence="3">Transglutaminase-like domain-containing protein</fullName>
    </recommendedName>
</protein>
<dbReference type="SUPFAM" id="SSF54001">
    <property type="entry name" value="Cysteine proteinases"/>
    <property type="match status" value="1"/>
</dbReference>
<dbReference type="SMART" id="SM00460">
    <property type="entry name" value="TGc"/>
    <property type="match status" value="1"/>
</dbReference>
<feature type="domain" description="Transglutaminase-like" evidence="3">
    <location>
        <begin position="393"/>
        <end position="463"/>
    </location>
</feature>
<accession>A0ABP3NCU8</accession>
<feature type="transmembrane region" description="Helical" evidence="2">
    <location>
        <begin position="107"/>
        <end position="138"/>
    </location>
</feature>
<dbReference type="EMBL" id="BAAAEO010000001">
    <property type="protein sequence ID" value="GAA0541639.1"/>
    <property type="molecule type" value="Genomic_DNA"/>
</dbReference>
<organism evidence="4 5">
    <name type="scientific">Rheinheimera aquimaris</name>
    <dbReference type="NCBI Taxonomy" id="412437"/>
    <lineage>
        <taxon>Bacteria</taxon>
        <taxon>Pseudomonadati</taxon>
        <taxon>Pseudomonadota</taxon>
        <taxon>Gammaproteobacteria</taxon>
        <taxon>Chromatiales</taxon>
        <taxon>Chromatiaceae</taxon>
        <taxon>Rheinheimera</taxon>
    </lineage>
</organism>
<dbReference type="InterPro" id="IPR052901">
    <property type="entry name" value="Bact_TGase-like"/>
</dbReference>
<gene>
    <name evidence="4" type="ORF">GCM10009098_06570</name>
</gene>
<dbReference type="Pfam" id="PF01841">
    <property type="entry name" value="Transglut_core"/>
    <property type="match status" value="1"/>
</dbReference>
<keyword evidence="1" id="KW-0175">Coiled coil</keyword>
<dbReference type="PANTHER" id="PTHR42736:SF1">
    <property type="entry name" value="PROTEIN-GLUTAMINE GAMMA-GLUTAMYLTRANSFERASE"/>
    <property type="match status" value="1"/>
</dbReference>
<keyword evidence="5" id="KW-1185">Reference proteome</keyword>
<evidence type="ECO:0000313" key="5">
    <source>
        <dbReference type="Proteomes" id="UP001501169"/>
    </source>
</evidence>
<dbReference type="RefSeq" id="WP_226765496.1">
    <property type="nucleotide sequence ID" value="NZ_BAAAEO010000001.1"/>
</dbReference>
<dbReference type="InterPro" id="IPR021878">
    <property type="entry name" value="TgpA_N"/>
</dbReference>
<dbReference type="Proteomes" id="UP001501169">
    <property type="component" value="Unassembled WGS sequence"/>
</dbReference>
<feature type="transmembrane region" description="Helical" evidence="2">
    <location>
        <begin position="51"/>
        <end position="70"/>
    </location>
</feature>
<dbReference type="Pfam" id="PF11992">
    <property type="entry name" value="TgpA_N"/>
    <property type="match status" value="1"/>
</dbReference>
<comment type="caution">
    <text evidence="4">The sequence shown here is derived from an EMBL/GenBank/DDBJ whole genome shotgun (WGS) entry which is preliminary data.</text>
</comment>
<keyword evidence="2" id="KW-0812">Transmembrane</keyword>
<name>A0ABP3NCU8_9GAMM</name>
<evidence type="ECO:0000256" key="1">
    <source>
        <dbReference type="SAM" id="Coils"/>
    </source>
</evidence>
<dbReference type="InterPro" id="IPR038765">
    <property type="entry name" value="Papain-like_cys_pep_sf"/>
</dbReference>
<evidence type="ECO:0000313" key="4">
    <source>
        <dbReference type="EMBL" id="GAA0541639.1"/>
    </source>
</evidence>
<evidence type="ECO:0000259" key="3">
    <source>
        <dbReference type="SMART" id="SM00460"/>
    </source>
</evidence>
<feature type="coiled-coil region" evidence="1">
    <location>
        <begin position="618"/>
        <end position="645"/>
    </location>
</feature>
<dbReference type="Gene3D" id="3.10.620.30">
    <property type="match status" value="1"/>
</dbReference>